<dbReference type="EMBL" id="JBHTOK010000019">
    <property type="protein sequence ID" value="MFD1440595.1"/>
    <property type="molecule type" value="Genomic_DNA"/>
</dbReference>
<dbReference type="Pfam" id="PF06114">
    <property type="entry name" value="Peptidase_M78"/>
    <property type="match status" value="1"/>
</dbReference>
<organism evidence="2 3">
    <name type="scientific">Lacticaseibacillus hegangensis</name>
    <dbReference type="NCBI Taxonomy" id="2486010"/>
    <lineage>
        <taxon>Bacteria</taxon>
        <taxon>Bacillati</taxon>
        <taxon>Bacillota</taxon>
        <taxon>Bacilli</taxon>
        <taxon>Lactobacillales</taxon>
        <taxon>Lactobacillaceae</taxon>
        <taxon>Lacticaseibacillus</taxon>
    </lineage>
</organism>
<comment type="caution">
    <text evidence="2">The sequence shown here is derived from an EMBL/GenBank/DDBJ whole genome shotgun (WGS) entry which is preliminary data.</text>
</comment>
<evidence type="ECO:0000313" key="2">
    <source>
        <dbReference type="EMBL" id="MFD1440595.1"/>
    </source>
</evidence>
<dbReference type="Proteomes" id="UP001597212">
    <property type="component" value="Unassembled WGS sequence"/>
</dbReference>
<accession>A0ABW4CVU9</accession>
<proteinExistence type="predicted"/>
<sequence length="196" mass="22473">MGVRLPNSRYEELKEIGADIIEDADISEYPFDVFAVADKLDIKVIAYQSLPEKAAKRCFDASEDGFSGLFTIDGRSEWRIYYNAAMSEERIRFTIMHEIGHISADHMDGNEVEESEANFLASFVLAPPCIIHKTTVEDYIDLANEFDVSLDMAYYHIDSYNKWLRFSGPNYTEYEKRILAVYEAGLLLNHSFHESA</sequence>
<evidence type="ECO:0000259" key="1">
    <source>
        <dbReference type="Pfam" id="PF06114"/>
    </source>
</evidence>
<gene>
    <name evidence="2" type="ORF">ACFQ5K_04210</name>
</gene>
<evidence type="ECO:0000313" key="3">
    <source>
        <dbReference type="Proteomes" id="UP001597212"/>
    </source>
</evidence>
<keyword evidence="3" id="KW-1185">Reference proteome</keyword>
<name>A0ABW4CVU9_9LACO</name>
<protein>
    <submittedName>
        <fullName evidence="2">ImmA/IrrE family metallo-endopeptidase</fullName>
    </submittedName>
</protein>
<dbReference type="InterPro" id="IPR010359">
    <property type="entry name" value="IrrE_HExxH"/>
</dbReference>
<feature type="domain" description="IrrE N-terminal-like" evidence="1">
    <location>
        <begin position="37"/>
        <end position="156"/>
    </location>
</feature>
<dbReference type="RefSeq" id="WP_125754581.1">
    <property type="nucleotide sequence ID" value="NZ_JBHTOK010000019.1"/>
</dbReference>
<reference evidence="3" key="1">
    <citation type="journal article" date="2019" name="Int. J. Syst. Evol. Microbiol.">
        <title>The Global Catalogue of Microorganisms (GCM) 10K type strain sequencing project: providing services to taxonomists for standard genome sequencing and annotation.</title>
        <authorList>
            <consortium name="The Broad Institute Genomics Platform"/>
            <consortium name="The Broad Institute Genome Sequencing Center for Infectious Disease"/>
            <person name="Wu L."/>
            <person name="Ma J."/>
        </authorList>
    </citation>
    <scope>NUCLEOTIDE SEQUENCE [LARGE SCALE GENOMIC DNA]</scope>
    <source>
        <strain evidence="3">CCM 8912</strain>
    </source>
</reference>
<dbReference type="Gene3D" id="1.10.10.2910">
    <property type="match status" value="1"/>
</dbReference>